<evidence type="ECO:0000259" key="6">
    <source>
        <dbReference type="Pfam" id="PF03372"/>
    </source>
</evidence>
<evidence type="ECO:0000256" key="1">
    <source>
        <dbReference type="ARBA" id="ARBA00001946"/>
    </source>
</evidence>
<dbReference type="PROSITE" id="PS51435">
    <property type="entry name" value="AP_NUCLEASE_F1_4"/>
    <property type="match status" value="1"/>
</dbReference>
<dbReference type="InterPro" id="IPR037493">
    <property type="entry name" value="ExoIII-like"/>
</dbReference>
<evidence type="ECO:0000256" key="4">
    <source>
        <dbReference type="ARBA" id="ARBA00022801"/>
    </source>
</evidence>
<comment type="similarity">
    <text evidence="2">Belongs to the DNA repair enzymes AP/ExoA family.</text>
</comment>
<dbReference type="InterPro" id="IPR036691">
    <property type="entry name" value="Endo/exonu/phosph_ase_sf"/>
</dbReference>
<dbReference type="EC" id="3.1.11.2" evidence="7"/>
<dbReference type="CDD" id="cd10281">
    <property type="entry name" value="Nape_like_AP-endo"/>
    <property type="match status" value="1"/>
</dbReference>
<evidence type="ECO:0000313" key="7">
    <source>
        <dbReference type="EMBL" id="MFC4562244.1"/>
    </source>
</evidence>
<proteinExistence type="inferred from homology"/>
<dbReference type="RefSeq" id="WP_378573286.1">
    <property type="nucleotide sequence ID" value="NZ_JBHSFQ010000007.1"/>
</dbReference>
<keyword evidence="5" id="KW-0460">Magnesium</keyword>
<feature type="domain" description="Endonuclease/exonuclease/phosphatase" evidence="6">
    <location>
        <begin position="7"/>
        <end position="257"/>
    </location>
</feature>
<comment type="caution">
    <text evidence="7">The sequence shown here is derived from an EMBL/GenBank/DDBJ whole genome shotgun (WGS) entry which is preliminary data.</text>
</comment>
<dbReference type="NCBIfam" id="TIGR00195">
    <property type="entry name" value="exoDNase_III"/>
    <property type="match status" value="1"/>
</dbReference>
<dbReference type="GO" id="GO:0008311">
    <property type="term" value="F:double-stranded DNA 3'-5' DNA exonuclease activity"/>
    <property type="evidence" value="ECO:0007669"/>
    <property type="project" value="UniProtKB-EC"/>
</dbReference>
<keyword evidence="4 7" id="KW-0378">Hydrolase</keyword>
<dbReference type="InterPro" id="IPR005135">
    <property type="entry name" value="Endo/exonuclease/phosphatase"/>
</dbReference>
<keyword evidence="8" id="KW-1185">Reference proteome</keyword>
<dbReference type="Proteomes" id="UP001595923">
    <property type="component" value="Unassembled WGS sequence"/>
</dbReference>
<sequence>MLTTISTVNVNGLRAAGRKGFVQWLADTDADVVCLQETRASPDQLPAEVGAPQGWHVLIAPAEAKGRAGVALYTRARPDAVRVGFGSAEFDGAGRYAEADLDGVTVASLYLPSGEVGTDRQEEKERFMAEFLAFLVRRRAEVEREGRELVVCGDWNIAHREVDLRNWRGNRKNAGFLPQEREWLSRVFGEAGYVDVVRELVGEGDGPYSWWSYRGRAFDNDTGWRIDYHVATPGLAARARTTRVERAAAHTERWSDHAPVTVVYGS</sequence>
<organism evidence="7 8">
    <name type="scientific">Nocardiopsis mangrovi</name>
    <dbReference type="NCBI Taxonomy" id="1179818"/>
    <lineage>
        <taxon>Bacteria</taxon>
        <taxon>Bacillati</taxon>
        <taxon>Actinomycetota</taxon>
        <taxon>Actinomycetes</taxon>
        <taxon>Streptosporangiales</taxon>
        <taxon>Nocardiopsidaceae</taxon>
        <taxon>Nocardiopsis</taxon>
    </lineage>
</organism>
<dbReference type="EMBL" id="JBHSFQ010000007">
    <property type="protein sequence ID" value="MFC4562244.1"/>
    <property type="molecule type" value="Genomic_DNA"/>
</dbReference>
<dbReference type="PANTHER" id="PTHR43250:SF2">
    <property type="entry name" value="EXODEOXYRIBONUCLEASE III"/>
    <property type="match status" value="1"/>
</dbReference>
<dbReference type="InterPro" id="IPR004808">
    <property type="entry name" value="AP_endonuc_1"/>
</dbReference>
<evidence type="ECO:0000256" key="3">
    <source>
        <dbReference type="ARBA" id="ARBA00022723"/>
    </source>
</evidence>
<accession>A0ABV9DTP4</accession>
<evidence type="ECO:0000313" key="8">
    <source>
        <dbReference type="Proteomes" id="UP001595923"/>
    </source>
</evidence>
<name>A0ABV9DTP4_9ACTN</name>
<evidence type="ECO:0000256" key="5">
    <source>
        <dbReference type="ARBA" id="ARBA00022842"/>
    </source>
</evidence>
<protein>
    <submittedName>
        <fullName evidence="7">Exodeoxyribonuclease III</fullName>
        <ecNumber evidence="7">3.1.11.2</ecNumber>
    </submittedName>
</protein>
<reference evidence="8" key="1">
    <citation type="journal article" date="2019" name="Int. J. Syst. Evol. Microbiol.">
        <title>The Global Catalogue of Microorganisms (GCM) 10K type strain sequencing project: providing services to taxonomists for standard genome sequencing and annotation.</title>
        <authorList>
            <consortium name="The Broad Institute Genomics Platform"/>
            <consortium name="The Broad Institute Genome Sequencing Center for Infectious Disease"/>
            <person name="Wu L."/>
            <person name="Ma J."/>
        </authorList>
    </citation>
    <scope>NUCLEOTIDE SEQUENCE [LARGE SCALE GENOMIC DNA]</scope>
    <source>
        <strain evidence="8">XZYJ18</strain>
    </source>
</reference>
<comment type="cofactor">
    <cofactor evidence="1">
        <name>Mg(2+)</name>
        <dbReference type="ChEBI" id="CHEBI:18420"/>
    </cofactor>
</comment>
<dbReference type="Gene3D" id="3.60.10.10">
    <property type="entry name" value="Endonuclease/exonuclease/phosphatase"/>
    <property type="match status" value="1"/>
</dbReference>
<dbReference type="NCBIfam" id="TIGR00633">
    <property type="entry name" value="xth"/>
    <property type="match status" value="1"/>
</dbReference>
<dbReference type="SUPFAM" id="SSF56219">
    <property type="entry name" value="DNase I-like"/>
    <property type="match status" value="1"/>
</dbReference>
<gene>
    <name evidence="7" type="ORF">ACFO4E_10295</name>
</gene>
<dbReference type="PANTHER" id="PTHR43250">
    <property type="entry name" value="EXODEOXYRIBONUCLEASE III"/>
    <property type="match status" value="1"/>
</dbReference>
<dbReference type="Pfam" id="PF03372">
    <property type="entry name" value="Exo_endo_phos"/>
    <property type="match status" value="1"/>
</dbReference>
<evidence type="ECO:0000256" key="2">
    <source>
        <dbReference type="ARBA" id="ARBA00007092"/>
    </source>
</evidence>
<keyword evidence="3" id="KW-0479">Metal-binding</keyword>